<name>A0A563DYP2_9MICO</name>
<evidence type="ECO:0008006" key="3">
    <source>
        <dbReference type="Google" id="ProtNLM"/>
    </source>
</evidence>
<organism evidence="1 2">
    <name type="scientific">Leekyejoonella antrihumi</name>
    <dbReference type="NCBI Taxonomy" id="1660198"/>
    <lineage>
        <taxon>Bacteria</taxon>
        <taxon>Bacillati</taxon>
        <taxon>Actinomycetota</taxon>
        <taxon>Actinomycetes</taxon>
        <taxon>Micrococcales</taxon>
        <taxon>Dermacoccaceae</taxon>
        <taxon>Leekyejoonella</taxon>
    </lineage>
</organism>
<dbReference type="EMBL" id="VCQV01000022">
    <property type="protein sequence ID" value="TWP35083.1"/>
    <property type="molecule type" value="Genomic_DNA"/>
</dbReference>
<dbReference type="OrthoDB" id="9771846at2"/>
<accession>A0A563DYP2</accession>
<reference evidence="1 2" key="1">
    <citation type="submission" date="2019-05" db="EMBL/GenBank/DDBJ databases">
        <authorList>
            <person name="Lee S.D."/>
        </authorList>
    </citation>
    <scope>NUCLEOTIDE SEQUENCE [LARGE SCALE GENOMIC DNA]</scope>
    <source>
        <strain evidence="1 2">C5-26</strain>
    </source>
</reference>
<evidence type="ECO:0000313" key="1">
    <source>
        <dbReference type="EMBL" id="TWP35083.1"/>
    </source>
</evidence>
<dbReference type="RefSeq" id="WP_146317906.1">
    <property type="nucleotide sequence ID" value="NZ_VCQV01000022.1"/>
</dbReference>
<dbReference type="AlphaFoldDB" id="A0A563DYP2"/>
<protein>
    <recommendedName>
        <fullName evidence="3">Class I SAM-dependent methyltransferase</fullName>
    </recommendedName>
</protein>
<comment type="caution">
    <text evidence="1">The sequence shown here is derived from an EMBL/GenBank/DDBJ whole genome shotgun (WGS) entry which is preliminary data.</text>
</comment>
<reference evidence="1 2" key="2">
    <citation type="submission" date="2019-08" db="EMBL/GenBank/DDBJ databases">
        <title>Jejuicoccus antrihumi gen. nov., sp. nov., a new member of the family Dermacoccaceae isolated from a cave.</title>
        <authorList>
            <person name="Schumann P."/>
            <person name="Kim I.S."/>
        </authorList>
    </citation>
    <scope>NUCLEOTIDE SEQUENCE [LARGE SCALE GENOMIC DNA]</scope>
    <source>
        <strain evidence="1 2">C5-26</strain>
    </source>
</reference>
<gene>
    <name evidence="1" type="ORF">FGL98_15115</name>
</gene>
<dbReference type="Proteomes" id="UP000320244">
    <property type="component" value="Unassembled WGS sequence"/>
</dbReference>
<evidence type="ECO:0000313" key="2">
    <source>
        <dbReference type="Proteomes" id="UP000320244"/>
    </source>
</evidence>
<proteinExistence type="predicted"/>
<sequence length="250" mass="26591">MKGTLSTAARLASSPAVQRAVGRAREAAKGTAAKVPRPAEQRVTLKASDLSGVRTTDLLVDGVEARAARRRSRELHLPRTLDDTSAWAALGALAALLRIVDDGRRSATVIDTVGSRSVFSRWTTKAGFAPIHVDVTRPDVVGTGIDPHSVDMVTRLHPHLSQPETVDEDLARGSGALRRGGLMAVTVRLGPLEEGGMGIAELRSLIARADEQGLSLVGDLDIADSRRAQEAQQVEGATSFGLALLTFRRR</sequence>
<keyword evidence="2" id="KW-1185">Reference proteome</keyword>